<dbReference type="Pfam" id="PF07645">
    <property type="entry name" value="EGF_CA"/>
    <property type="match status" value="1"/>
</dbReference>
<feature type="region of interest" description="Disordered" evidence="5">
    <location>
        <begin position="1"/>
        <end position="25"/>
    </location>
</feature>
<dbReference type="InParanoid" id="D2H172"/>
<evidence type="ECO:0000256" key="5">
    <source>
        <dbReference type="SAM" id="MobiDB-lite"/>
    </source>
</evidence>
<keyword evidence="3" id="KW-0325">Glycoprotein</keyword>
<evidence type="ECO:0000256" key="1">
    <source>
        <dbReference type="ARBA" id="ARBA00022536"/>
    </source>
</evidence>
<dbReference type="Gene3D" id="2.10.25.10">
    <property type="entry name" value="Laminin"/>
    <property type="match status" value="1"/>
</dbReference>
<feature type="non-terminal residue" evidence="7">
    <location>
        <position position="1"/>
    </location>
</feature>
<feature type="non-terminal residue" evidence="7">
    <location>
        <position position="92"/>
    </location>
</feature>
<gene>
    <name evidence="7" type="ORF">PANDA_003247</name>
</gene>
<evidence type="ECO:0000313" key="7">
    <source>
        <dbReference type="EMBL" id="EFB25077.1"/>
    </source>
</evidence>
<dbReference type="SUPFAM" id="SSF57196">
    <property type="entry name" value="EGF/Laminin"/>
    <property type="match status" value="1"/>
</dbReference>
<comment type="caution">
    <text evidence="4">Lacks conserved residue(s) required for the propagation of feature annotation.</text>
</comment>
<dbReference type="InterPro" id="IPR049883">
    <property type="entry name" value="NOTCH1_EGF-like"/>
</dbReference>
<organism evidence="7">
    <name type="scientific">Ailuropoda melanoleuca</name>
    <name type="common">Giant panda</name>
    <dbReference type="NCBI Taxonomy" id="9646"/>
    <lineage>
        <taxon>Eukaryota</taxon>
        <taxon>Metazoa</taxon>
        <taxon>Chordata</taxon>
        <taxon>Craniata</taxon>
        <taxon>Vertebrata</taxon>
        <taxon>Euteleostomi</taxon>
        <taxon>Mammalia</taxon>
        <taxon>Eutheria</taxon>
        <taxon>Laurasiatheria</taxon>
        <taxon>Carnivora</taxon>
        <taxon>Caniformia</taxon>
        <taxon>Ursidae</taxon>
        <taxon>Ailuropoda</taxon>
    </lineage>
</organism>
<evidence type="ECO:0000256" key="4">
    <source>
        <dbReference type="PROSITE-ProRule" id="PRU00076"/>
    </source>
</evidence>
<feature type="domain" description="EGF-like" evidence="6">
    <location>
        <begin position="42"/>
        <end position="80"/>
    </location>
</feature>
<evidence type="ECO:0000259" key="6">
    <source>
        <dbReference type="PROSITE" id="PS50026"/>
    </source>
</evidence>
<evidence type="ECO:0000256" key="3">
    <source>
        <dbReference type="ARBA" id="ARBA00023180"/>
    </source>
</evidence>
<dbReference type="InterPro" id="IPR001881">
    <property type="entry name" value="EGF-like_Ca-bd_dom"/>
</dbReference>
<sequence length="92" mass="9466">PGGTKVGGGDRVEAQMWGGTLCPPGAGAGLGPTSVHTPASPDVDECVEQSDECRYNQICENTPGGHRCSCPRGYRLQGPGRPCLGTGRSAPW</sequence>
<dbReference type="CDD" id="cd00054">
    <property type="entry name" value="EGF_CA"/>
    <property type="match status" value="1"/>
</dbReference>
<dbReference type="InterPro" id="IPR000742">
    <property type="entry name" value="EGF"/>
</dbReference>
<keyword evidence="2" id="KW-1015">Disulfide bond</keyword>
<reference evidence="7" key="1">
    <citation type="journal article" date="2010" name="Nature">
        <title>The sequence and de novo assembly of the giant panda genome.</title>
        <authorList>
            <person name="Li R."/>
            <person name="Fan W."/>
            <person name="Tian G."/>
            <person name="Zhu H."/>
            <person name="He L."/>
            <person name="Cai J."/>
            <person name="Huang Q."/>
            <person name="Cai Q."/>
            <person name="Li B."/>
            <person name="Bai Y."/>
            <person name="Zhang Z."/>
            <person name="Zhang Y."/>
            <person name="Wang W."/>
            <person name="Li J."/>
            <person name="Wei F."/>
            <person name="Li H."/>
            <person name="Jian M."/>
            <person name="Li J."/>
            <person name="Zhang Z."/>
            <person name="Nielsen R."/>
            <person name="Li D."/>
            <person name="Gu W."/>
            <person name="Yang Z."/>
            <person name="Xuan Z."/>
            <person name="Ryder O.A."/>
            <person name="Leung F.C."/>
            <person name="Zhou Y."/>
            <person name="Cao J."/>
            <person name="Sun X."/>
            <person name="Fu Y."/>
            <person name="Fang X."/>
            <person name="Guo X."/>
            <person name="Wang B."/>
            <person name="Hou R."/>
            <person name="Shen F."/>
            <person name="Mu B."/>
            <person name="Ni P."/>
            <person name="Lin R."/>
            <person name="Qian W."/>
            <person name="Wang G."/>
            <person name="Yu C."/>
            <person name="Nie W."/>
            <person name="Wang J."/>
            <person name="Wu Z."/>
            <person name="Liang H."/>
            <person name="Min J."/>
            <person name="Wu Q."/>
            <person name="Cheng S."/>
            <person name="Ruan J."/>
            <person name="Wang M."/>
            <person name="Shi Z."/>
            <person name="Wen M."/>
            <person name="Liu B."/>
            <person name="Ren X."/>
            <person name="Zheng H."/>
            <person name="Dong D."/>
            <person name="Cook K."/>
            <person name="Shan G."/>
            <person name="Zhang H."/>
            <person name="Kosiol C."/>
            <person name="Xie X."/>
            <person name="Lu Z."/>
            <person name="Zheng H."/>
            <person name="Li Y."/>
            <person name="Steiner C.C."/>
            <person name="Lam T.T."/>
            <person name="Lin S."/>
            <person name="Zhang Q."/>
            <person name="Li G."/>
            <person name="Tian J."/>
            <person name="Gong T."/>
            <person name="Liu H."/>
            <person name="Zhang D."/>
            <person name="Fang L."/>
            <person name="Ye C."/>
            <person name="Zhang J."/>
            <person name="Hu W."/>
            <person name="Xu A."/>
            <person name="Ren Y."/>
            <person name="Zhang G."/>
            <person name="Bruford M.W."/>
            <person name="Li Q."/>
            <person name="Ma L."/>
            <person name="Guo Y."/>
            <person name="An N."/>
            <person name="Hu Y."/>
            <person name="Zheng Y."/>
            <person name="Shi Y."/>
            <person name="Li Z."/>
            <person name="Liu Q."/>
            <person name="Chen Y."/>
            <person name="Zhao J."/>
            <person name="Qu N."/>
            <person name="Zhao S."/>
            <person name="Tian F."/>
            <person name="Wang X."/>
            <person name="Wang H."/>
            <person name="Xu L."/>
            <person name="Liu X."/>
            <person name="Vinar T."/>
            <person name="Wang Y."/>
            <person name="Lam T.W."/>
            <person name="Yiu S.M."/>
            <person name="Liu S."/>
            <person name="Zhang H."/>
            <person name="Li D."/>
            <person name="Huang Y."/>
            <person name="Wang X."/>
            <person name="Yang G."/>
            <person name="Jiang Z."/>
            <person name="Wang J."/>
            <person name="Qin N."/>
            <person name="Li L."/>
            <person name="Li J."/>
            <person name="Bolund L."/>
            <person name="Kristiansen K."/>
            <person name="Wong G.K."/>
            <person name="Olson M."/>
            <person name="Zhang X."/>
            <person name="Li S."/>
            <person name="Yang H."/>
            <person name="Wang J."/>
            <person name="Wang J."/>
        </authorList>
    </citation>
    <scope>NUCLEOTIDE SEQUENCE [LARGE SCALE GENOMIC DNA]</scope>
</reference>
<proteinExistence type="predicted"/>
<dbReference type="FunFam" id="2.10.25.10:FF:000715">
    <property type="entry name" value="Hemicentin 2"/>
    <property type="match status" value="1"/>
</dbReference>
<protein>
    <recommendedName>
        <fullName evidence="6">EGF-like domain-containing protein</fullName>
    </recommendedName>
</protein>
<evidence type="ECO:0000256" key="2">
    <source>
        <dbReference type="ARBA" id="ARBA00023157"/>
    </source>
</evidence>
<dbReference type="SMART" id="SM00179">
    <property type="entry name" value="EGF_CA"/>
    <property type="match status" value="1"/>
</dbReference>
<accession>D2H172</accession>
<dbReference type="PROSITE" id="PS50026">
    <property type="entry name" value="EGF_3"/>
    <property type="match status" value="1"/>
</dbReference>
<name>D2H172_AILME</name>
<dbReference type="AlphaFoldDB" id="D2H172"/>
<dbReference type="GO" id="GO:0005509">
    <property type="term" value="F:calcium ion binding"/>
    <property type="evidence" value="ECO:0007669"/>
    <property type="project" value="InterPro"/>
</dbReference>
<dbReference type="EMBL" id="GL192421">
    <property type="protein sequence ID" value="EFB25077.1"/>
    <property type="molecule type" value="Genomic_DNA"/>
</dbReference>
<keyword evidence="1 4" id="KW-0245">EGF-like domain</keyword>